<feature type="coiled-coil region" evidence="1">
    <location>
        <begin position="315"/>
        <end position="363"/>
    </location>
</feature>
<evidence type="ECO:0000256" key="1">
    <source>
        <dbReference type="SAM" id="Coils"/>
    </source>
</evidence>
<evidence type="ECO:0000313" key="2">
    <source>
        <dbReference type="EMBL" id="CEG11285.1"/>
    </source>
</evidence>
<proteinExistence type="predicted"/>
<evidence type="ECO:0008006" key="3">
    <source>
        <dbReference type="Google" id="ProtNLM"/>
    </source>
</evidence>
<dbReference type="EMBL" id="CCXY01000042">
    <property type="protein sequence ID" value="CEG11285.1"/>
    <property type="molecule type" value="Genomic_DNA"/>
</dbReference>
<keyword evidence="1" id="KW-0175">Coiled coil</keyword>
<gene>
    <name evidence="2" type="ORF">MSIBF_A1360015</name>
</gene>
<reference evidence="2" key="1">
    <citation type="submission" date="2014-09" db="EMBL/GenBank/DDBJ databases">
        <authorList>
            <person name="Probst J Alexander"/>
        </authorList>
    </citation>
    <scope>NUCLEOTIDE SEQUENCE</scope>
</reference>
<dbReference type="AlphaFoldDB" id="A0A098E8H2"/>
<protein>
    <recommendedName>
        <fullName evidence="3">Transposase</fullName>
    </recommendedName>
</protein>
<accession>A0A098E8H2</accession>
<name>A0A098E8H2_9ZZZZ</name>
<organism evidence="2">
    <name type="scientific">groundwater metagenome</name>
    <dbReference type="NCBI Taxonomy" id="717931"/>
    <lineage>
        <taxon>unclassified sequences</taxon>
        <taxon>metagenomes</taxon>
        <taxon>ecological metagenomes</taxon>
    </lineage>
</organism>
<sequence>MQVLSTETKTISRKNLAVLSLPLVTLNGGMRDINKVTGNALKHVCGFNYKHATIDKYLRELKYLQISSDFIKATSEFWINFWKEFNDESPILVCYYIDGNTKPLWSSKRCKKGKVTMLGKVMNCLEQVFIHDSFGRPVYFQTFSGNANVGNKVLSLMGDIEEYLKSISSDGKVNSAIVIDSAGNGVSTLRSIVESGRYFITILDENQIKDVRKFKNNGNPEEYKYGEAKLTECMIEMKDSKEKDYIFECRGVIIDWKKRNRTVAITTIPKEIINESLVVKSYFDRWPCQELQFKSMKSGASIHRIVGYGKKEIVDEKMQDNRKKLEKNMETIRFELKEVIDDIEKCKLKRDQLCDNERRLKEQTTIKEGKRKGDANILSALEECGRKIKSIDREINNIKKPHKEEFKKLQKWEKESNRIQGKEHVYVADVELDQLMTCFRMSFANLCIFFLSQCLNNEKMELQTLIQSFFMLSGTITETENERTIKLTRNEKEPEMMEKLALGLNALNSFNINNINGKKYLFQLSGNN</sequence>